<keyword evidence="7" id="KW-1185">Reference proteome</keyword>
<evidence type="ECO:0000256" key="2">
    <source>
        <dbReference type="ARBA" id="ARBA00022801"/>
    </source>
</evidence>
<dbReference type="InterPro" id="IPR020084">
    <property type="entry name" value="NUDIX_hydrolase_CS"/>
</dbReference>
<dbReference type="InterPro" id="IPR015797">
    <property type="entry name" value="NUDIX_hydrolase-like_dom_sf"/>
</dbReference>
<dbReference type="PANTHER" id="PTHR21340:SF0">
    <property type="entry name" value="BIS(5'-NUCLEOSYL)-TETRAPHOSPHATASE [ASYMMETRICAL]"/>
    <property type="match status" value="1"/>
</dbReference>
<dbReference type="RefSeq" id="WP_315734831.1">
    <property type="nucleotide sequence ID" value="NZ_JAVYII010000008.1"/>
</dbReference>
<keyword evidence="2 3" id="KW-0378">Hydrolase</keyword>
<dbReference type="PROSITE" id="PS00893">
    <property type="entry name" value="NUDIX_BOX"/>
    <property type="match status" value="1"/>
</dbReference>
<dbReference type="EC" id="3.6.-.-" evidence="6"/>
<dbReference type="Gene3D" id="3.40.50.1240">
    <property type="entry name" value="Phosphoglycerate mutase-like"/>
    <property type="match status" value="1"/>
</dbReference>
<dbReference type="Proteomes" id="UP001268542">
    <property type="component" value="Unassembled WGS sequence"/>
</dbReference>
<dbReference type="EMBL" id="JAVYII010000008">
    <property type="protein sequence ID" value="MDT9594768.1"/>
    <property type="molecule type" value="Genomic_DNA"/>
</dbReference>
<dbReference type="PROSITE" id="PS51462">
    <property type="entry name" value="NUDIX"/>
    <property type="match status" value="1"/>
</dbReference>
<feature type="region of interest" description="Disordered" evidence="4">
    <location>
        <begin position="1"/>
        <end position="31"/>
    </location>
</feature>
<evidence type="ECO:0000256" key="1">
    <source>
        <dbReference type="ARBA" id="ARBA00005582"/>
    </source>
</evidence>
<protein>
    <submittedName>
        <fullName evidence="6">NUDIX hydrolase</fullName>
        <ecNumber evidence="6">3.6.-.-</ecNumber>
    </submittedName>
</protein>
<dbReference type="InterPro" id="IPR051325">
    <property type="entry name" value="Nudix_hydrolase_domain"/>
</dbReference>
<dbReference type="GO" id="GO:0016787">
    <property type="term" value="F:hydrolase activity"/>
    <property type="evidence" value="ECO:0007669"/>
    <property type="project" value="UniProtKB-KW"/>
</dbReference>
<dbReference type="Pfam" id="PF00300">
    <property type="entry name" value="His_Phos_1"/>
    <property type="match status" value="1"/>
</dbReference>
<comment type="similarity">
    <text evidence="1 3">Belongs to the Nudix hydrolase family.</text>
</comment>
<accession>A0ABU3PZS9</accession>
<dbReference type="InterPro" id="IPR020476">
    <property type="entry name" value="Nudix_hydrolase"/>
</dbReference>
<organism evidence="6 7">
    <name type="scientific">Nocardioides imazamoxiresistens</name>
    <dbReference type="NCBI Taxonomy" id="3231893"/>
    <lineage>
        <taxon>Bacteria</taxon>
        <taxon>Bacillati</taxon>
        <taxon>Actinomycetota</taxon>
        <taxon>Actinomycetes</taxon>
        <taxon>Propionibacteriales</taxon>
        <taxon>Nocardioidaceae</taxon>
        <taxon>Nocardioides</taxon>
    </lineage>
</organism>
<dbReference type="InterPro" id="IPR013078">
    <property type="entry name" value="His_Pase_superF_clade-1"/>
</dbReference>
<dbReference type="Gene3D" id="3.90.79.10">
    <property type="entry name" value="Nucleoside Triphosphate Pyrophosphohydrolase"/>
    <property type="match status" value="1"/>
</dbReference>
<dbReference type="SMART" id="SM00855">
    <property type="entry name" value="PGAM"/>
    <property type="match status" value="1"/>
</dbReference>
<dbReference type="PRINTS" id="PR00502">
    <property type="entry name" value="NUDIXFAMILY"/>
</dbReference>
<dbReference type="SUPFAM" id="SSF55811">
    <property type="entry name" value="Nudix"/>
    <property type="match status" value="1"/>
</dbReference>
<gene>
    <name evidence="6" type="ORF">RDV89_16900</name>
</gene>
<reference evidence="6 7" key="1">
    <citation type="submission" date="2023-08" db="EMBL/GenBank/DDBJ databases">
        <title>Nocardioides seae sp. nov., a bacterium isolated from a soil.</title>
        <authorList>
            <person name="Wang X."/>
        </authorList>
    </citation>
    <scope>NUCLEOTIDE SEQUENCE [LARGE SCALE GENOMIC DNA]</scope>
    <source>
        <strain evidence="6 7">YZH12</strain>
    </source>
</reference>
<evidence type="ECO:0000256" key="4">
    <source>
        <dbReference type="SAM" id="MobiDB-lite"/>
    </source>
</evidence>
<proteinExistence type="inferred from homology"/>
<feature type="domain" description="Nudix hydrolase" evidence="5">
    <location>
        <begin position="32"/>
        <end position="163"/>
    </location>
</feature>
<comment type="caution">
    <text evidence="6">The sequence shown here is derived from an EMBL/GenBank/DDBJ whole genome shotgun (WGS) entry which is preliminary data.</text>
</comment>
<dbReference type="CDD" id="cd07067">
    <property type="entry name" value="HP_PGM_like"/>
    <property type="match status" value="1"/>
</dbReference>
<sequence length="316" mass="34849">MPAPRPSARRREALPPAVDSPESSDDTGSPRAVIRAAGAVVTRPGREVLLVHRPRYDDWSFPKGKVDPGEHVVTAAAREVAEETGLRVRLGVPLGSQRYRVAARGGARDKTVAYWSARVVGDDTVDGYARPGEIDRVAWVPRDEAHDLLTYDHDRRTLAEAYASPRRTRTLVVLRHGLARPRSRWDGPDPERPLVEEGHDQARRWVPLLQAYDVDRVVTSPSARCVQSVQPYLDARGLEPRLVPELSEELADETAVAELVRGLLEAPGRSVLCSHRPVLPLVWRALGLRPEALEKGEALVLHVKGGRIVASETQAV</sequence>
<evidence type="ECO:0000313" key="6">
    <source>
        <dbReference type="EMBL" id="MDT9594768.1"/>
    </source>
</evidence>
<dbReference type="InterPro" id="IPR000086">
    <property type="entry name" value="NUDIX_hydrolase_dom"/>
</dbReference>
<dbReference type="Pfam" id="PF00293">
    <property type="entry name" value="NUDIX"/>
    <property type="match status" value="1"/>
</dbReference>
<evidence type="ECO:0000256" key="3">
    <source>
        <dbReference type="RuleBase" id="RU003476"/>
    </source>
</evidence>
<evidence type="ECO:0000259" key="5">
    <source>
        <dbReference type="PROSITE" id="PS51462"/>
    </source>
</evidence>
<dbReference type="PANTHER" id="PTHR21340">
    <property type="entry name" value="DIADENOSINE 5,5-P1,P4-TETRAPHOSPHATE PYROPHOSPHOHYDROLASE MUTT"/>
    <property type="match status" value="1"/>
</dbReference>
<dbReference type="InterPro" id="IPR029033">
    <property type="entry name" value="His_PPase_superfam"/>
</dbReference>
<dbReference type="SUPFAM" id="SSF53254">
    <property type="entry name" value="Phosphoglycerate mutase-like"/>
    <property type="match status" value="1"/>
</dbReference>
<dbReference type="CDD" id="cd03673">
    <property type="entry name" value="NUDIX_Ap6A_hydrolase"/>
    <property type="match status" value="1"/>
</dbReference>
<name>A0ABU3PZS9_9ACTN</name>
<evidence type="ECO:0000313" key="7">
    <source>
        <dbReference type="Proteomes" id="UP001268542"/>
    </source>
</evidence>